<evidence type="ECO:0000313" key="1">
    <source>
        <dbReference type="EMBL" id="KAJ8627910.1"/>
    </source>
</evidence>
<evidence type="ECO:0000313" key="2">
    <source>
        <dbReference type="Proteomes" id="UP001234297"/>
    </source>
</evidence>
<protein>
    <submittedName>
        <fullName evidence="1">Uncharacterized protein</fullName>
    </submittedName>
</protein>
<dbReference type="Proteomes" id="UP001234297">
    <property type="component" value="Chromosome 6"/>
</dbReference>
<sequence length="124" mass="13683">MPVFIRKAALKAFVLSDTLAFCISMAAIILLVYANACSNDEFLISSALKTSSYIVGFSVLATITTFMTGVYVLILKESLWLAITTFSLGRAVPIFLIGYSEWLEAQRKALKKQKSKSLAIHLVR</sequence>
<organism evidence="1 2">
    <name type="scientific">Persea americana</name>
    <name type="common">Avocado</name>
    <dbReference type="NCBI Taxonomy" id="3435"/>
    <lineage>
        <taxon>Eukaryota</taxon>
        <taxon>Viridiplantae</taxon>
        <taxon>Streptophyta</taxon>
        <taxon>Embryophyta</taxon>
        <taxon>Tracheophyta</taxon>
        <taxon>Spermatophyta</taxon>
        <taxon>Magnoliopsida</taxon>
        <taxon>Magnoliidae</taxon>
        <taxon>Laurales</taxon>
        <taxon>Lauraceae</taxon>
        <taxon>Persea</taxon>
    </lineage>
</organism>
<comment type="caution">
    <text evidence="1">The sequence shown here is derived from an EMBL/GenBank/DDBJ whole genome shotgun (WGS) entry which is preliminary data.</text>
</comment>
<proteinExistence type="predicted"/>
<name>A0ACC2L3J9_PERAE</name>
<dbReference type="EMBL" id="CM056814">
    <property type="protein sequence ID" value="KAJ8627910.1"/>
    <property type="molecule type" value="Genomic_DNA"/>
</dbReference>
<keyword evidence="2" id="KW-1185">Reference proteome</keyword>
<reference evidence="1 2" key="1">
    <citation type="journal article" date="2022" name="Hortic Res">
        <title>A haplotype resolved chromosomal level avocado genome allows analysis of novel avocado genes.</title>
        <authorList>
            <person name="Nath O."/>
            <person name="Fletcher S.J."/>
            <person name="Hayward A."/>
            <person name="Shaw L.M."/>
            <person name="Masouleh A.K."/>
            <person name="Furtado A."/>
            <person name="Henry R.J."/>
            <person name="Mitter N."/>
        </authorList>
    </citation>
    <scope>NUCLEOTIDE SEQUENCE [LARGE SCALE GENOMIC DNA]</scope>
    <source>
        <strain evidence="2">cv. Hass</strain>
    </source>
</reference>
<accession>A0ACC2L3J9</accession>
<gene>
    <name evidence="1" type="ORF">MRB53_021217</name>
</gene>